<evidence type="ECO:0000313" key="5">
    <source>
        <dbReference type="Proteomes" id="UP000246115"/>
    </source>
</evidence>
<dbReference type="PANTHER" id="PTHR43404">
    <property type="entry name" value="LIPOPOLYSACCHARIDE CHOLINEPHOSPHOTRANSFERASE LICD"/>
    <property type="match status" value="1"/>
</dbReference>
<feature type="domain" description="LicD/FKTN/FKRP nucleotidyltransferase" evidence="1">
    <location>
        <begin position="44"/>
        <end position="252"/>
    </location>
</feature>
<organism evidence="4 6">
    <name type="scientific">Streptococcus chenjunshii</name>
    <dbReference type="NCBI Taxonomy" id="2173853"/>
    <lineage>
        <taxon>Bacteria</taxon>
        <taxon>Bacillati</taxon>
        <taxon>Bacillota</taxon>
        <taxon>Bacilli</taxon>
        <taxon>Lactobacillales</taxon>
        <taxon>Streptococcaceae</taxon>
        <taxon>Streptococcus</taxon>
    </lineage>
</organism>
<reference evidence="5" key="3">
    <citation type="submission" date="2018-08" db="EMBL/GenBank/DDBJ databases">
        <title>Streptococcus chenjunshii sp. nov., isolated from stools sample of the Tibetan antelope in the Qinghai-Tibet plateau, China.</title>
        <authorList>
            <person name="Tian Z."/>
        </authorList>
    </citation>
    <scope>NUCLEOTIDE SEQUENCE [LARGE SCALE GENOMIC DNA]</scope>
    <source>
        <strain evidence="5">Z15</strain>
    </source>
</reference>
<evidence type="ECO:0000259" key="1">
    <source>
        <dbReference type="Pfam" id="PF04991"/>
    </source>
</evidence>
<keyword evidence="7" id="KW-1185">Reference proteome</keyword>
<dbReference type="InterPro" id="IPR052942">
    <property type="entry name" value="LPS_cholinephosphotransferase"/>
</dbReference>
<evidence type="ECO:0000313" key="6">
    <source>
        <dbReference type="Proteomes" id="UP000262901"/>
    </source>
</evidence>
<dbReference type="PANTHER" id="PTHR43404:SF2">
    <property type="entry name" value="LIPOPOLYSACCHARIDE CHOLINEPHOSPHOTRANSFERASE LICD"/>
    <property type="match status" value="1"/>
</dbReference>
<proteinExistence type="predicted"/>
<dbReference type="EMBL" id="QVQZ01000001">
    <property type="protein sequence ID" value="RFU54195.1"/>
    <property type="molecule type" value="Genomic_DNA"/>
</dbReference>
<dbReference type="InterPro" id="IPR007074">
    <property type="entry name" value="LicD/FKTN/FKRP_NTP_transf"/>
</dbReference>
<dbReference type="RefSeq" id="WP_116877292.1">
    <property type="nucleotide sequence ID" value="NZ_CP031733.1"/>
</dbReference>
<dbReference type="EMBL" id="QVQY01000001">
    <property type="protein sequence ID" value="RFU52003.1"/>
    <property type="molecule type" value="Genomic_DNA"/>
</dbReference>
<accession>A0A346NBZ0</accession>
<dbReference type="Proteomes" id="UP000264056">
    <property type="component" value="Unassembled WGS sequence"/>
</dbReference>
<dbReference type="Proteomes" id="UP000246115">
    <property type="component" value="Chromosome"/>
</dbReference>
<dbReference type="AlphaFoldDB" id="A0A372KPI0"/>
<evidence type="ECO:0000313" key="2">
    <source>
        <dbReference type="EMBL" id="AXQ78535.1"/>
    </source>
</evidence>
<sequence length="277" mass="33641">MINKFLKRRQEKIQSRVQVDLFWEKKKEINAIHYRMLADFDNFCSQNGIEYWLEGGSLIGAYFHQEIIPWDDDLDLAMTRQNWNKLESMKPQWDKMLLQTYGNDSGFNSVKFHKLRDKYSYINDGRYWSSESNEYQGVFIDLFVYDDTNISSYQKSSILHKIRLYTQLYSRMFYNVCKFMPFEKIRRRSLEKSHCIDSKAKYMRLDYRCCTKDNKHYFLEKNRVFPLQKVKFGKGEYPAPKDIEYYLHTQYGNIVKYPPKEKQVPSHLIEYKNYSKE</sequence>
<protein>
    <recommendedName>
        <fullName evidence="1">LicD/FKTN/FKRP nucleotidyltransferase domain-containing protein</fullName>
    </recommendedName>
</protein>
<evidence type="ECO:0000313" key="7">
    <source>
        <dbReference type="Proteomes" id="UP000264056"/>
    </source>
</evidence>
<dbReference type="EMBL" id="CP031733">
    <property type="protein sequence ID" value="AXQ78535.1"/>
    <property type="molecule type" value="Genomic_DNA"/>
</dbReference>
<evidence type="ECO:0000313" key="4">
    <source>
        <dbReference type="EMBL" id="RFU54195.1"/>
    </source>
</evidence>
<gene>
    <name evidence="2" type="ORF">DDV21_005285</name>
    <name evidence="3" type="ORF">DDV22_00760</name>
    <name evidence="4" type="ORF">DDV23_01315</name>
</gene>
<dbReference type="Pfam" id="PF04991">
    <property type="entry name" value="LicD"/>
    <property type="match status" value="1"/>
</dbReference>
<dbReference type="Proteomes" id="UP000262901">
    <property type="component" value="Unassembled WGS sequence"/>
</dbReference>
<reference evidence="2" key="4">
    <citation type="journal article" date="2019" name="Int. J. Syst. Evol. Microbiol.">
        <title>Streptococcus chenjunshii sp. nov. isolated from feces of Tibetan antelopes.</title>
        <authorList>
            <person name="Tian Z."/>
            <person name="Lu S."/>
            <person name="Jin D."/>
            <person name="Yang J."/>
            <person name="Pu J."/>
            <person name="Lai X.H."/>
            <person name="Bai X.N."/>
            <person name="Wu X.M."/>
            <person name="Li J."/>
            <person name="Wang S."/>
            <person name="Xu J."/>
        </authorList>
    </citation>
    <scope>NUCLEOTIDE SEQUENCE</scope>
    <source>
        <strain evidence="2">Z15</strain>
    </source>
</reference>
<evidence type="ECO:0000313" key="3">
    <source>
        <dbReference type="EMBL" id="RFU52003.1"/>
    </source>
</evidence>
<dbReference type="KEGG" id="schj:DDV21_005285"/>
<dbReference type="OrthoDB" id="9786100at2"/>
<reference evidence="4 6" key="2">
    <citation type="submission" date="2018-08" db="EMBL/GenBank/DDBJ databases">
        <title>Draft genome of Streptococcus sp. nov. Z1.</title>
        <authorList>
            <person name="Tian Z."/>
        </authorList>
    </citation>
    <scope>NUCLEOTIDE SEQUENCE [LARGE SCALE GENOMIC DNA]</scope>
    <source>
        <strain evidence="4">Z1</strain>
        <strain evidence="6">Z1(2018)</strain>
    </source>
</reference>
<name>A0A372KPI0_9STRE</name>
<accession>A0A372KPI0</accession>
<dbReference type="GO" id="GO:0009100">
    <property type="term" value="P:glycoprotein metabolic process"/>
    <property type="evidence" value="ECO:0007669"/>
    <property type="project" value="UniProtKB-ARBA"/>
</dbReference>
<reference evidence="3 7" key="1">
    <citation type="submission" date="2018-08" db="EMBL/GenBank/DDBJ databases">
        <title>Draft genome of Streptococcus sp .nov. Z2.</title>
        <authorList>
            <person name="Tian Z."/>
        </authorList>
    </citation>
    <scope>NUCLEOTIDE SEQUENCE [LARGE SCALE GENOMIC DNA]</scope>
    <source>
        <strain evidence="3 7">Z2</strain>
    </source>
</reference>